<feature type="region of interest" description="Disordered" evidence="1">
    <location>
        <begin position="1"/>
        <end position="40"/>
    </location>
</feature>
<feature type="compositionally biased region" description="Basic and acidic residues" evidence="1">
    <location>
        <begin position="15"/>
        <end position="36"/>
    </location>
</feature>
<dbReference type="OrthoDB" id="2122982at2759"/>
<evidence type="ECO:0000313" key="2">
    <source>
        <dbReference type="EMBL" id="GCA64645.1"/>
    </source>
</evidence>
<keyword evidence="3" id="KW-1185">Reference proteome</keyword>
<gene>
    <name evidence="2" type="ORF">KIPB_014896</name>
</gene>
<reference evidence="2 3" key="1">
    <citation type="journal article" date="2018" name="PLoS ONE">
        <title>The draft genome of Kipferlia bialata reveals reductive genome evolution in fornicate parasites.</title>
        <authorList>
            <person name="Tanifuji G."/>
            <person name="Takabayashi S."/>
            <person name="Kume K."/>
            <person name="Takagi M."/>
            <person name="Nakayama T."/>
            <person name="Kamikawa R."/>
            <person name="Inagaki Y."/>
            <person name="Hashimoto T."/>
        </authorList>
    </citation>
    <scope>NUCLEOTIDE SEQUENCE [LARGE SCALE GENOMIC DNA]</scope>
    <source>
        <strain evidence="2">NY0173</strain>
    </source>
</reference>
<feature type="non-terminal residue" evidence="2">
    <location>
        <position position="125"/>
    </location>
</feature>
<evidence type="ECO:0000313" key="3">
    <source>
        <dbReference type="Proteomes" id="UP000265618"/>
    </source>
</evidence>
<proteinExistence type="predicted"/>
<name>A0A391NTY3_9EUKA</name>
<dbReference type="Proteomes" id="UP000265618">
    <property type="component" value="Unassembled WGS sequence"/>
</dbReference>
<feature type="non-terminal residue" evidence="2">
    <location>
        <position position="1"/>
    </location>
</feature>
<comment type="caution">
    <text evidence="2">The sequence shown here is derived from an EMBL/GenBank/DDBJ whole genome shotgun (WGS) entry which is preliminary data.</text>
</comment>
<dbReference type="AlphaFoldDB" id="A0A391NTY3"/>
<accession>A0A391NTY3</accession>
<dbReference type="EMBL" id="BDIP01007963">
    <property type="protein sequence ID" value="GCA64645.1"/>
    <property type="molecule type" value="Genomic_DNA"/>
</dbReference>
<evidence type="ECO:0000256" key="1">
    <source>
        <dbReference type="SAM" id="MobiDB-lite"/>
    </source>
</evidence>
<organism evidence="2 3">
    <name type="scientific">Kipferlia bialata</name>
    <dbReference type="NCBI Taxonomy" id="797122"/>
    <lineage>
        <taxon>Eukaryota</taxon>
        <taxon>Metamonada</taxon>
        <taxon>Carpediemonas-like organisms</taxon>
        <taxon>Kipferlia</taxon>
    </lineage>
</organism>
<sequence length="125" mass="13271">DTVPASSTGGAAETGTDHVHSAERERERETPAERGGEVVSPSLGMAFAHNPFGSIGTPFGLSPPDIKDGYQSTVVDTDPSKYGFTRVQYSEGEDRQGVAADGECDVAYVEAPPSIPEEEREREGE</sequence>
<protein>
    <submittedName>
        <fullName evidence="2">Uncharacterized protein</fullName>
    </submittedName>
</protein>